<protein>
    <submittedName>
        <fullName evidence="2">Uncharacterized protein</fullName>
    </submittedName>
</protein>
<dbReference type="Proteomes" id="UP000011713">
    <property type="component" value="Unassembled WGS sequence"/>
</dbReference>
<reference evidence="2" key="2">
    <citation type="submission" date="2015-06" db="UniProtKB">
        <authorList>
            <consortium name="EnsemblProtists"/>
        </authorList>
    </citation>
    <scope>IDENTIFICATION</scope>
    <source>
        <strain evidence="2">Emoy2</strain>
    </source>
</reference>
<evidence type="ECO:0000313" key="3">
    <source>
        <dbReference type="Proteomes" id="UP000011713"/>
    </source>
</evidence>
<dbReference type="InParanoid" id="M4BK80"/>
<name>M4BK80_HYAAE</name>
<proteinExistence type="predicted"/>
<dbReference type="HOGENOM" id="CLU_2547431_0_0_1"/>
<dbReference type="EnsemblProtists" id="HpaT806813">
    <property type="protein sequence ID" value="HpaP806813"/>
    <property type="gene ID" value="HpaG806813"/>
</dbReference>
<dbReference type="EMBL" id="JH598343">
    <property type="status" value="NOT_ANNOTATED_CDS"/>
    <property type="molecule type" value="Genomic_DNA"/>
</dbReference>
<dbReference type="AlphaFoldDB" id="M4BK80"/>
<evidence type="ECO:0000256" key="1">
    <source>
        <dbReference type="SAM" id="MobiDB-lite"/>
    </source>
</evidence>
<keyword evidence="3" id="KW-1185">Reference proteome</keyword>
<dbReference type="VEuPathDB" id="FungiDB:HpaG806813"/>
<organism evidence="2 3">
    <name type="scientific">Hyaloperonospora arabidopsidis (strain Emoy2)</name>
    <name type="common">Downy mildew agent</name>
    <name type="synonym">Peronospora arabidopsidis</name>
    <dbReference type="NCBI Taxonomy" id="559515"/>
    <lineage>
        <taxon>Eukaryota</taxon>
        <taxon>Sar</taxon>
        <taxon>Stramenopiles</taxon>
        <taxon>Oomycota</taxon>
        <taxon>Peronosporomycetes</taxon>
        <taxon>Peronosporales</taxon>
        <taxon>Peronosporaceae</taxon>
        <taxon>Hyaloperonospora</taxon>
    </lineage>
</organism>
<feature type="compositionally biased region" description="Basic residues" evidence="1">
    <location>
        <begin position="67"/>
        <end position="77"/>
    </location>
</feature>
<evidence type="ECO:0000313" key="2">
    <source>
        <dbReference type="EnsemblProtists" id="HpaP806813"/>
    </source>
</evidence>
<feature type="region of interest" description="Disordered" evidence="1">
    <location>
        <begin position="1"/>
        <end position="83"/>
    </location>
</feature>
<feature type="compositionally biased region" description="Basic residues" evidence="1">
    <location>
        <begin position="48"/>
        <end position="59"/>
    </location>
</feature>
<feature type="compositionally biased region" description="Low complexity" evidence="1">
    <location>
        <begin position="1"/>
        <end position="16"/>
    </location>
</feature>
<reference evidence="3" key="1">
    <citation type="journal article" date="2010" name="Science">
        <title>Signatures of adaptation to obligate biotrophy in the Hyaloperonospora arabidopsidis genome.</title>
        <authorList>
            <person name="Baxter L."/>
            <person name="Tripathy S."/>
            <person name="Ishaque N."/>
            <person name="Boot N."/>
            <person name="Cabral A."/>
            <person name="Kemen E."/>
            <person name="Thines M."/>
            <person name="Ah-Fong A."/>
            <person name="Anderson R."/>
            <person name="Badejoko W."/>
            <person name="Bittner-Eddy P."/>
            <person name="Boore J.L."/>
            <person name="Chibucos M.C."/>
            <person name="Coates M."/>
            <person name="Dehal P."/>
            <person name="Delehaunty K."/>
            <person name="Dong S."/>
            <person name="Downton P."/>
            <person name="Dumas B."/>
            <person name="Fabro G."/>
            <person name="Fronick C."/>
            <person name="Fuerstenberg S.I."/>
            <person name="Fulton L."/>
            <person name="Gaulin E."/>
            <person name="Govers F."/>
            <person name="Hughes L."/>
            <person name="Humphray S."/>
            <person name="Jiang R.H."/>
            <person name="Judelson H."/>
            <person name="Kamoun S."/>
            <person name="Kyung K."/>
            <person name="Meijer H."/>
            <person name="Minx P."/>
            <person name="Morris P."/>
            <person name="Nelson J."/>
            <person name="Phuntumart V."/>
            <person name="Qutob D."/>
            <person name="Rehmany A."/>
            <person name="Rougon-Cardoso A."/>
            <person name="Ryden P."/>
            <person name="Torto-Alalibo T."/>
            <person name="Studholme D."/>
            <person name="Wang Y."/>
            <person name="Win J."/>
            <person name="Wood J."/>
            <person name="Clifton S.W."/>
            <person name="Rogers J."/>
            <person name="Van den Ackerveken G."/>
            <person name="Jones J.D."/>
            <person name="McDowell J.M."/>
            <person name="Beynon J."/>
            <person name="Tyler B.M."/>
        </authorList>
    </citation>
    <scope>NUCLEOTIDE SEQUENCE [LARGE SCALE GENOMIC DNA]</scope>
    <source>
        <strain evidence="3">Emoy2</strain>
    </source>
</reference>
<accession>M4BK80</accession>
<sequence length="83" mass="9209">MIGPRPRLLRSSFLPLTQGARSLPHGENSRDAHGQGSANAEDGGVARTHGRRRAHARRSRERDVPIRARRGLRRVTPRRSDGA</sequence>